<organism evidence="1 2">
    <name type="scientific">Cerrena zonata</name>
    <dbReference type="NCBI Taxonomy" id="2478898"/>
    <lineage>
        <taxon>Eukaryota</taxon>
        <taxon>Fungi</taxon>
        <taxon>Dikarya</taxon>
        <taxon>Basidiomycota</taxon>
        <taxon>Agaricomycotina</taxon>
        <taxon>Agaricomycetes</taxon>
        <taxon>Polyporales</taxon>
        <taxon>Cerrenaceae</taxon>
        <taxon>Cerrena</taxon>
    </lineage>
</organism>
<dbReference type="Proteomes" id="UP001385951">
    <property type="component" value="Unassembled WGS sequence"/>
</dbReference>
<keyword evidence="2" id="KW-1185">Reference proteome</keyword>
<comment type="caution">
    <text evidence="1">The sequence shown here is derived from an EMBL/GenBank/DDBJ whole genome shotgun (WGS) entry which is preliminary data.</text>
</comment>
<gene>
    <name evidence="1" type="ORF">QCA50_014081</name>
</gene>
<reference evidence="1 2" key="1">
    <citation type="submission" date="2022-09" db="EMBL/GenBank/DDBJ databases">
        <authorList>
            <person name="Palmer J.M."/>
        </authorList>
    </citation>
    <scope>NUCLEOTIDE SEQUENCE [LARGE SCALE GENOMIC DNA]</scope>
    <source>
        <strain evidence="1 2">DSM 7382</strain>
    </source>
</reference>
<dbReference type="EMBL" id="JASBNA010000034">
    <property type="protein sequence ID" value="KAK7682698.1"/>
    <property type="molecule type" value="Genomic_DNA"/>
</dbReference>
<protein>
    <submittedName>
        <fullName evidence="1">Uncharacterized protein</fullName>
    </submittedName>
</protein>
<sequence length="201" mass="23678">MVVREVRRTNFGMIACVLNVISFNAAYCLYPRATLEERVTVVCTTRNDTTIEDVYRRYRDRGWTLIRGYHVIRSYTLDPCLTEEHRWINDGFSWSIPLPYQFQDDVAMTHDPVSVSGWTFKGRGIEIYEPAIISFYRLENPDLYHHYVLDCHDVMLTSSVMTLMNMAARYNAIRSPCSSSNRHYVDDRLIHLIQEYNRAIF</sequence>
<dbReference type="AlphaFoldDB" id="A0AAW0FYJ6"/>
<evidence type="ECO:0000313" key="2">
    <source>
        <dbReference type="Proteomes" id="UP001385951"/>
    </source>
</evidence>
<proteinExistence type="predicted"/>
<accession>A0AAW0FYJ6</accession>
<name>A0AAW0FYJ6_9APHY</name>
<evidence type="ECO:0000313" key="1">
    <source>
        <dbReference type="EMBL" id="KAK7682698.1"/>
    </source>
</evidence>